<sequence length="606" mass="68691">MVSAADAVSFVDRAMQLFPTALAAAKAVTKAGDFVEFEFRNAHIQYCTAVLKNYCKARTFFVRDEPQYLDEFYVPTSLLTQSRGSRRLEKANLDSLLKIGPRVIVDGTGGSGKTVFMRYLMLDSIERGIAYPVLFELRTLNDDADLGLEDALVAHMVANGFPLGVDYAKKAIKQGQVVLLLDGLDEVNFSRRRKLANEIRRISTSTDCKIVVSSRPDLTLEGWELFSRVRMAPLELEEACELVEKIRFDDDEGIKVRFIDSLRSGLFESHHSFLSNPLLLSIMLLTYGHSADIPKRFSSFYERAYIALFEKHDAYKGYRRERETDLDISEFSALFAAFSTITFNEGVFRFASTDAAKFVKIAKKLASSRDISESGFIEDAKQAVCLLVEEGLDLSFVHRSFQEYFTAKYIQSANRNIQKALIERYGSQGSSQFAVDNVLRYLYELSPAVVEEFYLIPSLRKTFGKSYKRKLTHAKWKELVLTMFVGLHRPSDDSTVGFMIADNKKARALLNLFSFVREVCSESHFPAMVAMKDLREELSIYAEPETTTPFSSFGASDPVWKAFANHGSFFSLSDLDRIRAELIEMEKRVRVKEDTEMEFLLGASGR</sequence>
<protein>
    <submittedName>
        <fullName evidence="2">NACHT domain-containing protein</fullName>
    </submittedName>
</protein>
<dbReference type="Gene3D" id="3.40.50.300">
    <property type="entry name" value="P-loop containing nucleotide triphosphate hydrolases"/>
    <property type="match status" value="1"/>
</dbReference>
<dbReference type="OrthoDB" id="6875580at2"/>
<dbReference type="Pfam" id="PF05729">
    <property type="entry name" value="NACHT"/>
    <property type="match status" value="1"/>
</dbReference>
<dbReference type="AlphaFoldDB" id="A0A5B7ZMT4"/>
<keyword evidence="3" id="KW-1185">Reference proteome</keyword>
<reference evidence="2 3" key="1">
    <citation type="submission" date="2019-06" db="EMBL/GenBank/DDBJ databases">
        <title>Thermomonas aquatica sp. nov., isolated from an industrial wastewater treatment plant.</title>
        <authorList>
            <person name="Jeon J.H."/>
            <person name="Park D.-S."/>
        </authorList>
    </citation>
    <scope>NUCLEOTIDE SEQUENCE [LARGE SCALE GENOMIC DNA]</scope>
    <source>
        <strain evidence="2 3">SY21</strain>
    </source>
</reference>
<organism evidence="2 3">
    <name type="scientific">Thermomonas aquatica</name>
    <dbReference type="NCBI Taxonomy" id="2202149"/>
    <lineage>
        <taxon>Bacteria</taxon>
        <taxon>Pseudomonadati</taxon>
        <taxon>Pseudomonadota</taxon>
        <taxon>Gammaproteobacteria</taxon>
        <taxon>Lysobacterales</taxon>
        <taxon>Lysobacteraceae</taxon>
        <taxon>Thermomonas</taxon>
    </lineage>
</organism>
<evidence type="ECO:0000313" key="3">
    <source>
        <dbReference type="Proteomes" id="UP000308149"/>
    </source>
</evidence>
<dbReference type="InterPro" id="IPR007111">
    <property type="entry name" value="NACHT_NTPase"/>
</dbReference>
<gene>
    <name evidence="2" type="ORF">FHQ07_02230</name>
</gene>
<dbReference type="Proteomes" id="UP000308149">
    <property type="component" value="Chromosome"/>
</dbReference>
<evidence type="ECO:0000259" key="1">
    <source>
        <dbReference type="PROSITE" id="PS50837"/>
    </source>
</evidence>
<feature type="domain" description="NACHT" evidence="1">
    <location>
        <begin position="101"/>
        <end position="217"/>
    </location>
</feature>
<accession>A0A5B7ZMT4</accession>
<evidence type="ECO:0000313" key="2">
    <source>
        <dbReference type="EMBL" id="QDA56217.1"/>
    </source>
</evidence>
<dbReference type="SUPFAM" id="SSF52540">
    <property type="entry name" value="P-loop containing nucleoside triphosphate hydrolases"/>
    <property type="match status" value="1"/>
</dbReference>
<dbReference type="PANTHER" id="PTHR46844">
    <property type="entry name" value="SLR5058 PROTEIN"/>
    <property type="match status" value="1"/>
</dbReference>
<dbReference type="InterPro" id="IPR027417">
    <property type="entry name" value="P-loop_NTPase"/>
</dbReference>
<dbReference type="PANTHER" id="PTHR46844:SF1">
    <property type="entry name" value="SLR5058 PROTEIN"/>
    <property type="match status" value="1"/>
</dbReference>
<dbReference type="PROSITE" id="PS50837">
    <property type="entry name" value="NACHT"/>
    <property type="match status" value="1"/>
</dbReference>
<name>A0A5B7ZMT4_9GAMM</name>
<dbReference type="KEGG" id="thes:FHQ07_02230"/>
<proteinExistence type="predicted"/>
<dbReference type="EMBL" id="CP040871">
    <property type="protein sequence ID" value="QDA56217.1"/>
    <property type="molecule type" value="Genomic_DNA"/>
</dbReference>